<protein>
    <submittedName>
        <fullName evidence="1">Uncharacterized protein</fullName>
    </submittedName>
</protein>
<dbReference type="EMBL" id="CAUOFW020001436">
    <property type="protein sequence ID" value="CAK9144905.1"/>
    <property type="molecule type" value="Genomic_DNA"/>
</dbReference>
<sequence>ISISEEVPEKSTKYPDESVYLFRNQQKLKALSISELKKDLTSWYTPAKPESFQYLKAYSISISEEVPEKSTKYPDESVYLFRNQQKLKALSISELKKDLTSWYIGWMDQYT</sequence>
<dbReference type="Proteomes" id="UP001642360">
    <property type="component" value="Unassembled WGS sequence"/>
</dbReference>
<proteinExistence type="predicted"/>
<comment type="caution">
    <text evidence="1">The sequence shown here is derived from an EMBL/GenBank/DDBJ whole genome shotgun (WGS) entry which is preliminary data.</text>
</comment>
<organism evidence="1 2">
    <name type="scientific">Ilex paraguariensis</name>
    <name type="common">yerba mate</name>
    <dbReference type="NCBI Taxonomy" id="185542"/>
    <lineage>
        <taxon>Eukaryota</taxon>
        <taxon>Viridiplantae</taxon>
        <taxon>Streptophyta</taxon>
        <taxon>Embryophyta</taxon>
        <taxon>Tracheophyta</taxon>
        <taxon>Spermatophyta</taxon>
        <taxon>Magnoliopsida</taxon>
        <taxon>eudicotyledons</taxon>
        <taxon>Gunneridae</taxon>
        <taxon>Pentapetalae</taxon>
        <taxon>asterids</taxon>
        <taxon>campanulids</taxon>
        <taxon>Aquifoliales</taxon>
        <taxon>Aquifoliaceae</taxon>
        <taxon>Ilex</taxon>
    </lineage>
</organism>
<dbReference type="AlphaFoldDB" id="A0ABC8RIU8"/>
<evidence type="ECO:0000313" key="2">
    <source>
        <dbReference type="Proteomes" id="UP001642360"/>
    </source>
</evidence>
<feature type="non-terminal residue" evidence="1">
    <location>
        <position position="1"/>
    </location>
</feature>
<reference evidence="1 2" key="1">
    <citation type="submission" date="2024-02" db="EMBL/GenBank/DDBJ databases">
        <authorList>
            <person name="Vignale AGUSTIN F."/>
            <person name="Sosa J E."/>
            <person name="Modenutti C."/>
        </authorList>
    </citation>
    <scope>NUCLEOTIDE SEQUENCE [LARGE SCALE GENOMIC DNA]</scope>
</reference>
<accession>A0ABC8RIU8</accession>
<name>A0ABC8RIU8_9AQUA</name>
<evidence type="ECO:0000313" key="1">
    <source>
        <dbReference type="EMBL" id="CAK9144905.1"/>
    </source>
</evidence>
<keyword evidence="2" id="KW-1185">Reference proteome</keyword>
<gene>
    <name evidence="1" type="ORF">ILEXP_LOCUS12688</name>
</gene>